<evidence type="ECO:0000256" key="3">
    <source>
        <dbReference type="ARBA" id="ARBA00022989"/>
    </source>
</evidence>
<evidence type="ECO:0000256" key="5">
    <source>
        <dbReference type="SAM" id="Phobius"/>
    </source>
</evidence>
<evidence type="ECO:0000259" key="6">
    <source>
        <dbReference type="Pfam" id="PF01957"/>
    </source>
</evidence>
<evidence type="ECO:0000313" key="7">
    <source>
        <dbReference type="EMBL" id="WIM68862.1"/>
    </source>
</evidence>
<reference evidence="7 8" key="1">
    <citation type="submission" date="2023-05" db="EMBL/GenBank/DDBJ databases">
        <title>Corynebacterium suedekumii sp. nov. and Corynebacterium breve sp. nov. isolated from raw cow's milk.</title>
        <authorList>
            <person name="Baer M.K."/>
            <person name="Mehl L."/>
            <person name="Hellmuth R."/>
            <person name="Marke G."/>
            <person name="Lipski A."/>
        </authorList>
    </citation>
    <scope>NUCLEOTIDE SEQUENCE [LARGE SCALE GENOMIC DNA]</scope>
    <source>
        <strain evidence="7 8">R4</strain>
    </source>
</reference>
<keyword evidence="2 5" id="KW-0812">Transmembrane</keyword>
<dbReference type="InterPro" id="IPR052165">
    <property type="entry name" value="Membrane_assoc_protease"/>
</dbReference>
<dbReference type="RefSeq" id="WP_284826687.1">
    <property type="nucleotide sequence ID" value="NZ_CP126969.1"/>
</dbReference>
<organism evidence="7 8">
    <name type="scientific">Corynebacterium breve</name>
    <dbReference type="NCBI Taxonomy" id="3049799"/>
    <lineage>
        <taxon>Bacteria</taxon>
        <taxon>Bacillati</taxon>
        <taxon>Actinomycetota</taxon>
        <taxon>Actinomycetes</taxon>
        <taxon>Mycobacteriales</taxon>
        <taxon>Corynebacteriaceae</taxon>
        <taxon>Corynebacterium</taxon>
    </lineage>
</organism>
<dbReference type="SUPFAM" id="SSF141322">
    <property type="entry name" value="NfeD domain-like"/>
    <property type="match status" value="1"/>
</dbReference>
<comment type="subcellular location">
    <subcellularLocation>
        <location evidence="1">Membrane</location>
        <topology evidence="1">Multi-pass membrane protein</topology>
    </subcellularLocation>
</comment>
<proteinExistence type="predicted"/>
<dbReference type="EMBL" id="CP126969">
    <property type="protein sequence ID" value="WIM68862.1"/>
    <property type="molecule type" value="Genomic_DNA"/>
</dbReference>
<sequence length="142" mass="15058">MGVIIWFIAALVLAGLELAVGEFTLLMLAGGALATTGVALFGVPIWVELIVFGLSSAALIGFLRPVLKRRVTQPKALDTSPKALVGKRAEVIEEITPHSGQVRLDGTFWSARALNPMETISAGDHVTVAEIDGPTAIVWKEL</sequence>
<dbReference type="PANTHER" id="PTHR33507">
    <property type="entry name" value="INNER MEMBRANE PROTEIN YBBJ"/>
    <property type="match status" value="1"/>
</dbReference>
<accession>A0ABY8VHQ3</accession>
<keyword evidence="3 5" id="KW-1133">Transmembrane helix</keyword>
<name>A0ABY8VHQ3_9CORY</name>
<feature type="transmembrane region" description="Helical" evidence="5">
    <location>
        <begin position="43"/>
        <end position="63"/>
    </location>
</feature>
<keyword evidence="4 5" id="KW-0472">Membrane</keyword>
<dbReference type="Proteomes" id="UP001225598">
    <property type="component" value="Chromosome"/>
</dbReference>
<gene>
    <name evidence="7" type="ORF">QP027_05640</name>
</gene>
<feature type="domain" description="NfeD-like C-terminal" evidence="6">
    <location>
        <begin position="82"/>
        <end position="140"/>
    </location>
</feature>
<dbReference type="Gene3D" id="2.40.50.140">
    <property type="entry name" value="Nucleic acid-binding proteins"/>
    <property type="match status" value="1"/>
</dbReference>
<dbReference type="InterPro" id="IPR002810">
    <property type="entry name" value="NfeD-like_C"/>
</dbReference>
<dbReference type="Pfam" id="PF01957">
    <property type="entry name" value="NfeD"/>
    <property type="match status" value="1"/>
</dbReference>
<keyword evidence="8" id="KW-1185">Reference proteome</keyword>
<dbReference type="PANTHER" id="PTHR33507:SF3">
    <property type="entry name" value="INNER MEMBRANE PROTEIN YBBJ"/>
    <property type="match status" value="1"/>
</dbReference>
<dbReference type="InterPro" id="IPR012340">
    <property type="entry name" value="NA-bd_OB-fold"/>
</dbReference>
<evidence type="ECO:0000256" key="1">
    <source>
        <dbReference type="ARBA" id="ARBA00004141"/>
    </source>
</evidence>
<protein>
    <submittedName>
        <fullName evidence="7">NfeD family protein</fullName>
    </submittedName>
</protein>
<evidence type="ECO:0000256" key="2">
    <source>
        <dbReference type="ARBA" id="ARBA00022692"/>
    </source>
</evidence>
<evidence type="ECO:0000256" key="4">
    <source>
        <dbReference type="ARBA" id="ARBA00023136"/>
    </source>
</evidence>
<evidence type="ECO:0000313" key="8">
    <source>
        <dbReference type="Proteomes" id="UP001225598"/>
    </source>
</evidence>